<keyword evidence="6" id="KW-0336">GPI-anchor</keyword>
<evidence type="ECO:0000256" key="3">
    <source>
        <dbReference type="ARBA" id="ARBA00004613"/>
    </source>
</evidence>
<dbReference type="AlphaFoldDB" id="A0A1S7UQ54"/>
<protein>
    <submittedName>
        <fullName evidence="18">Putative CFEM domain-containing protein</fullName>
    </submittedName>
</protein>
<evidence type="ECO:0000259" key="17">
    <source>
        <dbReference type="PROSITE" id="PS52012"/>
    </source>
</evidence>
<evidence type="ECO:0000256" key="7">
    <source>
        <dbReference type="ARBA" id="ARBA00022692"/>
    </source>
</evidence>
<feature type="transmembrane region" description="Helical" evidence="16">
    <location>
        <begin position="247"/>
        <end position="266"/>
    </location>
</feature>
<feature type="transmembrane region" description="Helical" evidence="16">
    <location>
        <begin position="194"/>
        <end position="216"/>
    </location>
</feature>
<keyword evidence="14" id="KW-0408">Iron</keyword>
<feature type="transmembrane region" description="Helical" evidence="16">
    <location>
        <begin position="278"/>
        <end position="298"/>
    </location>
</feature>
<evidence type="ECO:0000256" key="16">
    <source>
        <dbReference type="SAM" id="Phobius"/>
    </source>
</evidence>
<feature type="transmembrane region" description="Helical" evidence="16">
    <location>
        <begin position="156"/>
        <end position="182"/>
    </location>
</feature>
<organism evidence="18">
    <name type="scientific">Rosellinia necatrix</name>
    <name type="common">White root-rot fungus</name>
    <dbReference type="NCBI Taxonomy" id="77044"/>
    <lineage>
        <taxon>Eukaryota</taxon>
        <taxon>Fungi</taxon>
        <taxon>Dikarya</taxon>
        <taxon>Ascomycota</taxon>
        <taxon>Pezizomycotina</taxon>
        <taxon>Sordariomycetes</taxon>
        <taxon>Xylariomycetidae</taxon>
        <taxon>Xylariales</taxon>
        <taxon>Xylariaceae</taxon>
        <taxon>Rosellinia</taxon>
    </lineage>
</organism>
<evidence type="ECO:0000313" key="19">
    <source>
        <dbReference type="Proteomes" id="UP000054516"/>
    </source>
</evidence>
<keyword evidence="11 14" id="KW-1015">Disulfide bond</keyword>
<feature type="disulfide bond" evidence="14">
    <location>
        <begin position="31"/>
        <end position="38"/>
    </location>
</feature>
<evidence type="ECO:0000256" key="8">
    <source>
        <dbReference type="ARBA" id="ARBA00022729"/>
    </source>
</evidence>
<comment type="similarity">
    <text evidence="4">Belongs to the RBT5 family.</text>
</comment>
<dbReference type="Pfam" id="PF20684">
    <property type="entry name" value="Fung_rhodopsin"/>
    <property type="match status" value="1"/>
</dbReference>
<feature type="transmembrane region" description="Helical" evidence="16">
    <location>
        <begin position="86"/>
        <end position="104"/>
    </location>
</feature>
<keyword evidence="14" id="KW-0479">Metal-binding</keyword>
<feature type="disulfide bond" evidence="14">
    <location>
        <begin position="40"/>
        <end position="73"/>
    </location>
</feature>
<evidence type="ECO:0000256" key="10">
    <source>
        <dbReference type="ARBA" id="ARBA00023136"/>
    </source>
</evidence>
<dbReference type="Pfam" id="PF05730">
    <property type="entry name" value="CFEM"/>
    <property type="match status" value="1"/>
</dbReference>
<feature type="binding site" description="axial binding residue" evidence="14">
    <location>
        <position position="35"/>
    </location>
    <ligand>
        <name>heme</name>
        <dbReference type="ChEBI" id="CHEBI:30413"/>
    </ligand>
    <ligandPart>
        <name>Fe</name>
        <dbReference type="ChEBI" id="CHEBI:18248"/>
    </ligandPart>
</feature>
<feature type="disulfide bond" evidence="14">
    <location>
        <begin position="21"/>
        <end position="52"/>
    </location>
</feature>
<feature type="domain" description="CFEM" evidence="17">
    <location>
        <begin position="1"/>
        <end position="99"/>
    </location>
</feature>
<dbReference type="GO" id="GO:0005576">
    <property type="term" value="C:extracellular region"/>
    <property type="evidence" value="ECO:0007669"/>
    <property type="project" value="UniProtKB-SubCell"/>
</dbReference>
<dbReference type="PROSITE" id="PS52012">
    <property type="entry name" value="CFEM"/>
    <property type="match status" value="1"/>
</dbReference>
<keyword evidence="8" id="KW-0732">Signal</keyword>
<comment type="subcellular location">
    <subcellularLocation>
        <location evidence="2">Membrane</location>
        <topology evidence="2">Lipid-anchor</topology>
        <topology evidence="2">GPI-anchor</topology>
    </subcellularLocation>
    <subcellularLocation>
        <location evidence="1">Membrane</location>
        <topology evidence="1">Multi-pass membrane protein</topology>
    </subcellularLocation>
    <subcellularLocation>
        <location evidence="3">Secreted</location>
    </subcellularLocation>
</comment>
<dbReference type="STRING" id="77044.A0A1S7UQ54"/>
<dbReference type="PANTHER" id="PTHR33048:SF143">
    <property type="entry name" value="EXTRACELLULAR MEMBRANE PROTEIN CFEM DOMAIN-CONTAINING PROTEIN-RELATED"/>
    <property type="match status" value="1"/>
</dbReference>
<keyword evidence="12" id="KW-0449">Lipoprotein</keyword>
<dbReference type="OMA" id="CAKICTG"/>
<dbReference type="PANTHER" id="PTHR33048">
    <property type="entry name" value="PTH11-LIKE INTEGRAL MEMBRANE PROTEIN (AFU_ORTHOLOGUE AFUA_5G11245)"/>
    <property type="match status" value="1"/>
</dbReference>
<comment type="similarity">
    <text evidence="13">Belongs to the SAT4 family.</text>
</comment>
<dbReference type="GO" id="GO:0046872">
    <property type="term" value="F:metal ion binding"/>
    <property type="evidence" value="ECO:0007669"/>
    <property type="project" value="UniProtKB-UniRule"/>
</dbReference>
<keyword evidence="6" id="KW-0325">Glycoprotein</keyword>
<gene>
    <name evidence="18" type="ORF">SAMD00023353_2201170</name>
</gene>
<accession>A0A1S7UQ54</accession>
<dbReference type="InterPro" id="IPR008427">
    <property type="entry name" value="Extracellular_membr_CFEM_dom"/>
</dbReference>
<evidence type="ECO:0000256" key="11">
    <source>
        <dbReference type="ARBA" id="ARBA00023157"/>
    </source>
</evidence>
<feature type="transmembrane region" description="Helical" evidence="16">
    <location>
        <begin position="116"/>
        <end position="136"/>
    </location>
</feature>
<keyword evidence="9 16" id="KW-1133">Transmembrane helix</keyword>
<evidence type="ECO:0000256" key="2">
    <source>
        <dbReference type="ARBA" id="ARBA00004589"/>
    </source>
</evidence>
<evidence type="ECO:0000256" key="14">
    <source>
        <dbReference type="PROSITE-ProRule" id="PRU01356"/>
    </source>
</evidence>
<dbReference type="GO" id="GO:0098552">
    <property type="term" value="C:side of membrane"/>
    <property type="evidence" value="ECO:0007669"/>
    <property type="project" value="UniProtKB-KW"/>
</dbReference>
<evidence type="ECO:0000256" key="15">
    <source>
        <dbReference type="SAM" id="MobiDB-lite"/>
    </source>
</evidence>
<keyword evidence="19" id="KW-1185">Reference proteome</keyword>
<evidence type="ECO:0000256" key="13">
    <source>
        <dbReference type="ARBA" id="ARBA00038359"/>
    </source>
</evidence>
<dbReference type="Proteomes" id="UP000054516">
    <property type="component" value="Unassembled WGS sequence"/>
</dbReference>
<keyword evidence="10 16" id="KW-0472">Membrane</keyword>
<keyword evidence="14" id="KW-0349">Heme</keyword>
<reference evidence="18" key="1">
    <citation type="submission" date="2016-03" db="EMBL/GenBank/DDBJ databases">
        <title>Draft genome sequence of Rosellinia necatrix.</title>
        <authorList>
            <person name="Kanematsu S."/>
        </authorList>
    </citation>
    <scope>NUCLEOTIDE SEQUENCE [LARGE SCALE GENOMIC DNA]</scope>
    <source>
        <strain evidence="18">W97</strain>
    </source>
</reference>
<feature type="region of interest" description="Disordered" evidence="15">
    <location>
        <begin position="368"/>
        <end position="387"/>
    </location>
</feature>
<evidence type="ECO:0000256" key="1">
    <source>
        <dbReference type="ARBA" id="ARBA00004141"/>
    </source>
</evidence>
<keyword evidence="5" id="KW-0964">Secreted</keyword>
<feature type="disulfide bond" evidence="14">
    <location>
        <begin position="17"/>
        <end position="57"/>
    </location>
</feature>
<name>A0A1S7UQ54_ROSNE</name>
<keyword evidence="7 16" id="KW-0812">Transmembrane</keyword>
<proteinExistence type="inferred from homology"/>
<evidence type="ECO:0000256" key="5">
    <source>
        <dbReference type="ARBA" id="ARBA00022525"/>
    </source>
</evidence>
<dbReference type="InterPro" id="IPR049326">
    <property type="entry name" value="Rhodopsin_dom_fungi"/>
</dbReference>
<evidence type="ECO:0000313" key="18">
    <source>
        <dbReference type="EMBL" id="GAP85180.1"/>
    </source>
</evidence>
<evidence type="ECO:0000256" key="12">
    <source>
        <dbReference type="ARBA" id="ARBA00023288"/>
    </source>
</evidence>
<evidence type="ECO:0000256" key="9">
    <source>
        <dbReference type="ARBA" id="ARBA00022989"/>
    </source>
</evidence>
<dbReference type="OrthoDB" id="2496787at2759"/>
<evidence type="ECO:0000256" key="4">
    <source>
        <dbReference type="ARBA" id="ARBA00010031"/>
    </source>
</evidence>
<dbReference type="EMBL" id="DF977467">
    <property type="protein sequence ID" value="GAP85180.1"/>
    <property type="molecule type" value="Genomic_DNA"/>
</dbReference>
<sequence>MASPNFEQMLQVALPPCAFSCFAEVVLEPICEGYDQACICTNTLFTAHVNPCIGTSCSVKESLATQNATSALCGVLPHRNYAYEPVVIVFLILALVAFFLRAFARFAMNIKLWWDDLCVLLAMLGTIGVTTSILLAKQWGLGVDIWALPPDNITKILLISSYIVGTLYTISRHLIRVAILIFYLRIFTTSLARWLSLGTLVIVSLDGIAFTLLTIFQCTPISYSWEQWDGEHTGTCINLLQVLWPNVSLGLAYDVWMVLFPIVFVARLQLSLKNQLEVSFMFLIGFVVTGLNLARIPVLRNTLTTTNPTVANVPTLILSALENDFGIICACLPSIHGLVRFLSAGKSPWQKHDIKKPMLATSVATSRGGRTPLISRSNEPGPDANFDSDTNIRLTTTIQQYKGKYDSDPGVHLQDINLVGETHGDARVQAWA</sequence>
<evidence type="ECO:0000256" key="6">
    <source>
        <dbReference type="ARBA" id="ARBA00022622"/>
    </source>
</evidence>
<dbReference type="InterPro" id="IPR052337">
    <property type="entry name" value="SAT4-like"/>
</dbReference>